<gene>
    <name evidence="1" type="ORF">METZ01_LOCUS263710</name>
</gene>
<name>A0A382JG82_9ZZZZ</name>
<reference evidence="1" key="1">
    <citation type="submission" date="2018-05" db="EMBL/GenBank/DDBJ databases">
        <authorList>
            <person name="Lanie J.A."/>
            <person name="Ng W.-L."/>
            <person name="Kazmierczak K.M."/>
            <person name="Andrzejewski T.M."/>
            <person name="Davidsen T.M."/>
            <person name="Wayne K.J."/>
            <person name="Tettelin H."/>
            <person name="Glass J.I."/>
            <person name="Rusch D."/>
            <person name="Podicherti R."/>
            <person name="Tsui H.-C.T."/>
            <person name="Winkler M.E."/>
        </authorList>
    </citation>
    <scope>NUCLEOTIDE SEQUENCE</scope>
</reference>
<evidence type="ECO:0000313" key="1">
    <source>
        <dbReference type="EMBL" id="SVC10856.1"/>
    </source>
</evidence>
<dbReference type="AlphaFoldDB" id="A0A382JG82"/>
<sequence>MSEENTLEPTIPRSCNMSKATLPIRITHVIDGHVHPSFCKTQSGDLLAVYNIEGGGGKELLLCRSTDGGFDWTAPEPIAAICNCSIYPGSLTVLTDGRILLNWACYRDTQGTLWRDPQFSLSDDEGRTWSTPHSYPIANRSNHTCIRHALIEWSANEWLCPFYDRTVLYNTATDTLTPFSDGRNHGMVPIVRTTEGTLISGAPQTEAPVPVGQPGNMVDGLRSTDDGNTWNALGVFPHFGVAGYDLTLLTNDWVVLTYIVYGVGVDGEFRYEMVISRDDGRTWDFEYPIEIYNPGRRIGGRGWPRT</sequence>
<proteinExistence type="predicted"/>
<evidence type="ECO:0008006" key="2">
    <source>
        <dbReference type="Google" id="ProtNLM"/>
    </source>
</evidence>
<dbReference type="CDD" id="cd15482">
    <property type="entry name" value="Sialidase_non-viral"/>
    <property type="match status" value="1"/>
</dbReference>
<dbReference type="SUPFAM" id="SSF50939">
    <property type="entry name" value="Sialidases"/>
    <property type="match status" value="1"/>
</dbReference>
<dbReference type="Gene3D" id="2.120.10.10">
    <property type="match status" value="1"/>
</dbReference>
<accession>A0A382JG82</accession>
<dbReference type="EMBL" id="UINC01074035">
    <property type="protein sequence ID" value="SVC10856.1"/>
    <property type="molecule type" value="Genomic_DNA"/>
</dbReference>
<protein>
    <recommendedName>
        <fullName evidence="2">Sialidase domain-containing protein</fullName>
    </recommendedName>
</protein>
<organism evidence="1">
    <name type="scientific">marine metagenome</name>
    <dbReference type="NCBI Taxonomy" id="408172"/>
    <lineage>
        <taxon>unclassified sequences</taxon>
        <taxon>metagenomes</taxon>
        <taxon>ecological metagenomes</taxon>
    </lineage>
</organism>
<dbReference type="InterPro" id="IPR036278">
    <property type="entry name" value="Sialidase_sf"/>
</dbReference>
<feature type="non-terminal residue" evidence="1">
    <location>
        <position position="306"/>
    </location>
</feature>